<dbReference type="InterPro" id="IPR019355">
    <property type="entry name" value="Cell_cycle_regulator_Mat89Bb"/>
</dbReference>
<feature type="region of interest" description="Disordered" evidence="1">
    <location>
        <begin position="601"/>
        <end position="666"/>
    </location>
</feature>
<dbReference type="Proteomes" id="UP000053815">
    <property type="component" value="Unassembled WGS sequence"/>
</dbReference>
<sequence>MSHTFIILDGHPHAFNPTTRVQQQQLVDPTHQIPLFPLWASMVQSTIEFCRIVWDIQYTRPYLVNVLVAGAAPILVNDATRQSIQALEQQFPHAQPRQTCTHDRLQPSIEAAINTFLKHDNHSTLLKRCRIVLVTIAKQPTEKAFEFYNNPNDPVRDLRAMVYQAVANVDPSLDHVQVDVLRLLPCVASTDYSIPAKIPSTQLSSQIAMSVYNIPNGQDDLKHAMRHLAQLYYNINVLHISNIPMKFHDMATEVYLDMTSKGSISYLVAPEKSHTKTWTHILMAQQGNFETLHKRPFHLQQQFVQAENNTMQLANIKVEGFINPASLYTATGNIPKTTELLDTLIRPNVYENVKDYLEASVRNHLCKSVTFDASRFSHHLPIMHSAAKEKGLCTSRSIEKATRWRTCFRDCEGTDRFPIRHDNQRSIQDLAIDVLNGIPVSSGFGVAFGLIHDLFEQLQDVMLKDVIYAKEMKSTQDLIAMIATELVKGMEGSGQKLFIKGLSKDDAKLMSKKLLIALCLVGKRFSKDSANHQQLCSYIHAAIEEKTSSYFQDNSNAPMQVKPDETATTTALDTAWGQVNRYENMSLREREDAAHGYLPEFKSEKQPSTSANAGPRHNPNFKSRRGGNTASNANSSSSNTTPSSSSHHYNSNQKRPTFPDPSNAKPYLTYIAPTLEEKAQEEEQEEKSLGNPGSLLWLYWMNDKIKKRGNQDEGDLSLGTELVYKDHQWKRVKKEFLGRLAQPGEKGETI</sequence>
<proteinExistence type="predicted"/>
<keyword evidence="3" id="KW-1185">Reference proteome</keyword>
<organism evidence="2">
    <name type="scientific">Mucor ambiguus</name>
    <dbReference type="NCBI Taxonomy" id="91626"/>
    <lineage>
        <taxon>Eukaryota</taxon>
        <taxon>Fungi</taxon>
        <taxon>Fungi incertae sedis</taxon>
        <taxon>Mucoromycota</taxon>
        <taxon>Mucoromycotina</taxon>
        <taxon>Mucoromycetes</taxon>
        <taxon>Mucorales</taxon>
        <taxon>Mucorineae</taxon>
        <taxon>Mucoraceae</taxon>
        <taxon>Mucor</taxon>
    </lineage>
</organism>
<dbReference type="STRING" id="91626.A0A0C9MG21"/>
<reference evidence="2" key="1">
    <citation type="submission" date="2014-09" db="EMBL/GenBank/DDBJ databases">
        <title>Draft genome sequence of an oleaginous Mucoromycotina fungus Mucor ambiguus NBRC6742.</title>
        <authorList>
            <person name="Takeda I."/>
            <person name="Yamane N."/>
            <person name="Morita T."/>
            <person name="Tamano K."/>
            <person name="Machida M."/>
            <person name="Baker S."/>
            <person name="Koike H."/>
        </authorList>
    </citation>
    <scope>NUCLEOTIDE SEQUENCE</scope>
    <source>
        <strain evidence="2">NBRC 6742</strain>
    </source>
</reference>
<evidence type="ECO:0008006" key="4">
    <source>
        <dbReference type="Google" id="ProtNLM"/>
    </source>
</evidence>
<dbReference type="AlphaFoldDB" id="A0A0C9MG21"/>
<dbReference type="OrthoDB" id="5844105at2759"/>
<protein>
    <recommendedName>
        <fullName evidence="4">Protein asunder</fullName>
    </recommendedName>
</protein>
<dbReference type="EMBL" id="DF836305">
    <property type="protein sequence ID" value="GAN02062.1"/>
    <property type="molecule type" value="Genomic_DNA"/>
</dbReference>
<evidence type="ECO:0000313" key="3">
    <source>
        <dbReference type="Proteomes" id="UP000053815"/>
    </source>
</evidence>
<dbReference type="Pfam" id="PF10221">
    <property type="entry name" value="Mat89Bb"/>
    <property type="match status" value="1"/>
</dbReference>
<name>A0A0C9MG21_9FUNG</name>
<gene>
    <name evidence="2" type="ORF">MAM1_0016d01501</name>
</gene>
<feature type="compositionally biased region" description="Low complexity" evidence="1">
    <location>
        <begin position="628"/>
        <end position="652"/>
    </location>
</feature>
<evidence type="ECO:0000313" key="2">
    <source>
        <dbReference type="EMBL" id="GAN02062.1"/>
    </source>
</evidence>
<evidence type="ECO:0000256" key="1">
    <source>
        <dbReference type="SAM" id="MobiDB-lite"/>
    </source>
</evidence>
<accession>A0A0C9MG21</accession>